<dbReference type="SUPFAM" id="SSF46785">
    <property type="entry name" value="Winged helix' DNA-binding domain"/>
    <property type="match status" value="1"/>
</dbReference>
<proteinExistence type="predicted"/>
<dbReference type="InterPro" id="IPR011711">
    <property type="entry name" value="GntR_C"/>
</dbReference>
<accession>A0A1L3SSJ0</accession>
<dbReference type="InterPro" id="IPR036388">
    <property type="entry name" value="WH-like_DNA-bd_sf"/>
</dbReference>
<dbReference type="InterPro" id="IPR036390">
    <property type="entry name" value="WH_DNA-bd_sf"/>
</dbReference>
<reference evidence="6" key="1">
    <citation type="submission" date="2016-11" db="EMBL/GenBank/DDBJ databases">
        <title>Mesorhizobium oceanicum sp. nov., isolated from deep seawater in South China Sea.</title>
        <authorList>
            <person name="Fu G.-Y."/>
        </authorList>
    </citation>
    <scope>NUCLEOTIDE SEQUENCE [LARGE SCALE GENOMIC DNA]</scope>
    <source>
        <strain evidence="6">B7</strain>
    </source>
</reference>
<dbReference type="KEGG" id="meso:BSQ44_13785"/>
<evidence type="ECO:0000313" key="6">
    <source>
        <dbReference type="Proteomes" id="UP000182840"/>
    </source>
</evidence>
<dbReference type="STRING" id="1670800.BSQ44_13785"/>
<evidence type="ECO:0000259" key="4">
    <source>
        <dbReference type="PROSITE" id="PS50949"/>
    </source>
</evidence>
<feature type="domain" description="HTH gntR-type" evidence="4">
    <location>
        <begin position="10"/>
        <end position="77"/>
    </location>
</feature>
<dbReference type="PANTHER" id="PTHR43537:SF49">
    <property type="entry name" value="TRANSCRIPTIONAL REGULATORY PROTEIN"/>
    <property type="match status" value="1"/>
</dbReference>
<dbReference type="AlphaFoldDB" id="A0A1L3SSJ0"/>
<dbReference type="Gene3D" id="1.20.120.530">
    <property type="entry name" value="GntR ligand-binding domain-like"/>
    <property type="match status" value="1"/>
</dbReference>
<dbReference type="SUPFAM" id="SSF48008">
    <property type="entry name" value="GntR ligand-binding domain-like"/>
    <property type="match status" value="1"/>
</dbReference>
<gene>
    <name evidence="5" type="ORF">BSQ44_13785</name>
</gene>
<dbReference type="RefSeq" id="WP_072605089.1">
    <property type="nucleotide sequence ID" value="NZ_CP018171.1"/>
</dbReference>
<dbReference type="SMART" id="SM00345">
    <property type="entry name" value="HTH_GNTR"/>
    <property type="match status" value="1"/>
</dbReference>
<keyword evidence="3" id="KW-0804">Transcription</keyword>
<dbReference type="Gene3D" id="1.10.10.10">
    <property type="entry name" value="Winged helix-like DNA-binding domain superfamily/Winged helix DNA-binding domain"/>
    <property type="match status" value="1"/>
</dbReference>
<keyword evidence="2" id="KW-0238">DNA-binding</keyword>
<evidence type="ECO:0000256" key="2">
    <source>
        <dbReference type="ARBA" id="ARBA00023125"/>
    </source>
</evidence>
<sequence length="222" mass="24814">MDQALEVTSRMGTGELAQILRDRIVREIYVAGQRLREREVSEEFGASRAQVREAFSLLVERRLMVREANVGVTIARLGPHEIVELYELRGAVEGLAARLAAERAPAGAWESLCHDFGAPADRMIEEHDIDGYLELIDRAYRSIVSYAGNSVLQETMAQIYDRLAVLARRSILLPGRTVEGLRLHRELLAALAARDGEAAERIKRANLSGACETLLRFANYVR</sequence>
<protein>
    <recommendedName>
        <fullName evidence="4">HTH gntR-type domain-containing protein</fullName>
    </recommendedName>
</protein>
<evidence type="ECO:0000256" key="1">
    <source>
        <dbReference type="ARBA" id="ARBA00023015"/>
    </source>
</evidence>
<dbReference type="PANTHER" id="PTHR43537">
    <property type="entry name" value="TRANSCRIPTIONAL REGULATOR, GNTR FAMILY"/>
    <property type="match status" value="1"/>
</dbReference>
<name>A0A1L3SSJ0_9HYPH</name>
<dbReference type="Proteomes" id="UP000182840">
    <property type="component" value="Chromosome"/>
</dbReference>
<evidence type="ECO:0000313" key="5">
    <source>
        <dbReference type="EMBL" id="APH72311.1"/>
    </source>
</evidence>
<dbReference type="Pfam" id="PF00392">
    <property type="entry name" value="GntR"/>
    <property type="match status" value="1"/>
</dbReference>
<dbReference type="InterPro" id="IPR000524">
    <property type="entry name" value="Tscrpt_reg_HTH_GntR"/>
</dbReference>
<dbReference type="PROSITE" id="PS50949">
    <property type="entry name" value="HTH_GNTR"/>
    <property type="match status" value="1"/>
</dbReference>
<dbReference type="GO" id="GO:0003700">
    <property type="term" value="F:DNA-binding transcription factor activity"/>
    <property type="evidence" value="ECO:0007669"/>
    <property type="project" value="InterPro"/>
</dbReference>
<keyword evidence="1" id="KW-0805">Transcription regulation</keyword>
<dbReference type="EMBL" id="CP018171">
    <property type="protein sequence ID" value="APH72311.1"/>
    <property type="molecule type" value="Genomic_DNA"/>
</dbReference>
<dbReference type="InterPro" id="IPR008920">
    <property type="entry name" value="TF_FadR/GntR_C"/>
</dbReference>
<dbReference type="Pfam" id="PF07729">
    <property type="entry name" value="FCD"/>
    <property type="match status" value="1"/>
</dbReference>
<organism evidence="5 6">
    <name type="scientific">Aquibium oceanicum</name>
    <dbReference type="NCBI Taxonomy" id="1670800"/>
    <lineage>
        <taxon>Bacteria</taxon>
        <taxon>Pseudomonadati</taxon>
        <taxon>Pseudomonadota</taxon>
        <taxon>Alphaproteobacteria</taxon>
        <taxon>Hyphomicrobiales</taxon>
        <taxon>Phyllobacteriaceae</taxon>
        <taxon>Aquibium</taxon>
    </lineage>
</organism>
<dbReference type="GO" id="GO:0003677">
    <property type="term" value="F:DNA binding"/>
    <property type="evidence" value="ECO:0007669"/>
    <property type="project" value="UniProtKB-KW"/>
</dbReference>
<evidence type="ECO:0000256" key="3">
    <source>
        <dbReference type="ARBA" id="ARBA00023163"/>
    </source>
</evidence>
<dbReference type="SMART" id="SM00895">
    <property type="entry name" value="FCD"/>
    <property type="match status" value="1"/>
</dbReference>
<keyword evidence="6" id="KW-1185">Reference proteome</keyword>